<protein>
    <recommendedName>
        <fullName evidence="3">Large ribosomal RNA subunit accumulation protein YceD</fullName>
    </recommendedName>
    <alternativeName>
        <fullName evidence="5">23S rRNA accumulation protein YceD</fullName>
    </alternativeName>
</protein>
<dbReference type="STRING" id="1656094.BFC18_01810"/>
<organism evidence="6 7">
    <name type="scientific">Alteromonas confluentis</name>
    <dbReference type="NCBI Taxonomy" id="1656094"/>
    <lineage>
        <taxon>Bacteria</taxon>
        <taxon>Pseudomonadati</taxon>
        <taxon>Pseudomonadota</taxon>
        <taxon>Gammaproteobacteria</taxon>
        <taxon>Alteromonadales</taxon>
        <taxon>Alteromonadaceae</taxon>
        <taxon>Alteromonas/Salinimonas group</taxon>
        <taxon>Alteromonas</taxon>
    </lineage>
</organism>
<evidence type="ECO:0000313" key="6">
    <source>
        <dbReference type="EMBL" id="OFC72614.1"/>
    </source>
</evidence>
<dbReference type="OrthoDB" id="9786771at2"/>
<reference evidence="6 7" key="1">
    <citation type="submission" date="2016-08" db="EMBL/GenBank/DDBJ databases">
        <authorList>
            <person name="Seilhamer J.J."/>
        </authorList>
    </citation>
    <scope>NUCLEOTIDE SEQUENCE [LARGE SCALE GENOMIC DNA]</scope>
    <source>
        <strain evidence="6 7">KCTC 42603</strain>
    </source>
</reference>
<comment type="function">
    <text evidence="1">Plays a role in synthesis, processing and/or stability of 23S rRNA.</text>
</comment>
<comment type="caution">
    <text evidence="6">The sequence shown here is derived from an EMBL/GenBank/DDBJ whole genome shotgun (WGS) entry which is preliminary data.</text>
</comment>
<dbReference type="GO" id="GO:0042254">
    <property type="term" value="P:ribosome biogenesis"/>
    <property type="evidence" value="ECO:0007669"/>
    <property type="project" value="UniProtKB-KW"/>
</dbReference>
<accession>A0A1E7ZGM9</accession>
<keyword evidence="7" id="KW-1185">Reference proteome</keyword>
<dbReference type="NCBIfam" id="NF008395">
    <property type="entry name" value="PRK11193.1"/>
    <property type="match status" value="1"/>
</dbReference>
<evidence type="ECO:0000313" key="7">
    <source>
        <dbReference type="Proteomes" id="UP000175691"/>
    </source>
</evidence>
<dbReference type="InterPro" id="IPR003772">
    <property type="entry name" value="YceD"/>
</dbReference>
<dbReference type="GO" id="GO:0005829">
    <property type="term" value="C:cytosol"/>
    <property type="evidence" value="ECO:0007669"/>
    <property type="project" value="TreeGrafter"/>
</dbReference>
<name>A0A1E7ZGM9_9ALTE</name>
<sequence length="177" mass="20025">MQKVKLPHTVDPVKSAVKRSDYRGVIATKELERLNEAVVSCDEWVNAEVQFEKDAQGLTVLHGHLETQVTLVCQRCNGEFNHSLYTEFCFSPVQGKDQEQADALPEAYEPVEVNDHGEVDLFQLFEDELIISLPIVALHAEEDCEVGEDDMTFGKIDPANERPNPFAVLKELKRDQE</sequence>
<dbReference type="AlphaFoldDB" id="A0A1E7ZGM9"/>
<evidence type="ECO:0000256" key="1">
    <source>
        <dbReference type="ARBA" id="ARBA00002868"/>
    </source>
</evidence>
<dbReference type="RefSeq" id="WP_070123238.1">
    <property type="nucleotide sequence ID" value="NZ_MDHN01000003.1"/>
</dbReference>
<dbReference type="PANTHER" id="PTHR38099">
    <property type="entry name" value="LARGE RIBOSOMAL RNA SUBUNIT ACCUMULATION PROTEIN YCED"/>
    <property type="match status" value="1"/>
</dbReference>
<dbReference type="EMBL" id="MDHN01000003">
    <property type="protein sequence ID" value="OFC72614.1"/>
    <property type="molecule type" value="Genomic_DNA"/>
</dbReference>
<keyword evidence="4" id="KW-0690">Ribosome biogenesis</keyword>
<evidence type="ECO:0000256" key="3">
    <source>
        <dbReference type="ARBA" id="ARBA00015716"/>
    </source>
</evidence>
<dbReference type="Proteomes" id="UP000175691">
    <property type="component" value="Unassembled WGS sequence"/>
</dbReference>
<evidence type="ECO:0000256" key="2">
    <source>
        <dbReference type="ARBA" id="ARBA00010740"/>
    </source>
</evidence>
<comment type="similarity">
    <text evidence="2">Belongs to the DUF177 domain family.</text>
</comment>
<dbReference type="Pfam" id="PF02620">
    <property type="entry name" value="YceD"/>
    <property type="match status" value="1"/>
</dbReference>
<gene>
    <name evidence="6" type="ORF">BFC18_01810</name>
</gene>
<evidence type="ECO:0000256" key="4">
    <source>
        <dbReference type="ARBA" id="ARBA00022517"/>
    </source>
</evidence>
<proteinExistence type="inferred from homology"/>
<dbReference type="PANTHER" id="PTHR38099:SF1">
    <property type="entry name" value="LARGE RIBOSOMAL RNA SUBUNIT ACCUMULATION PROTEIN YCED"/>
    <property type="match status" value="1"/>
</dbReference>
<evidence type="ECO:0000256" key="5">
    <source>
        <dbReference type="ARBA" id="ARBA00031841"/>
    </source>
</evidence>
<dbReference type="InterPro" id="IPR039255">
    <property type="entry name" value="YceD_bac"/>
</dbReference>